<dbReference type="SUPFAM" id="SSF46785">
    <property type="entry name" value="Winged helix' DNA-binding domain"/>
    <property type="match status" value="1"/>
</dbReference>
<dbReference type="GO" id="GO:0003677">
    <property type="term" value="F:DNA binding"/>
    <property type="evidence" value="ECO:0007669"/>
    <property type="project" value="UniProtKB-KW"/>
</dbReference>
<dbReference type="SUPFAM" id="SSF53850">
    <property type="entry name" value="Periplasmic binding protein-like II"/>
    <property type="match status" value="1"/>
</dbReference>
<organism evidence="6 7">
    <name type="scientific">Bordetella genomosp. 4</name>
    <dbReference type="NCBI Taxonomy" id="463044"/>
    <lineage>
        <taxon>Bacteria</taxon>
        <taxon>Pseudomonadati</taxon>
        <taxon>Pseudomonadota</taxon>
        <taxon>Betaproteobacteria</taxon>
        <taxon>Burkholderiales</taxon>
        <taxon>Alcaligenaceae</taxon>
        <taxon>Bordetella</taxon>
    </lineage>
</organism>
<keyword evidence="3" id="KW-0238">DNA-binding</keyword>
<dbReference type="FunFam" id="1.10.10.10:FF:000001">
    <property type="entry name" value="LysR family transcriptional regulator"/>
    <property type="match status" value="1"/>
</dbReference>
<dbReference type="InterPro" id="IPR036390">
    <property type="entry name" value="WH_DNA-bd_sf"/>
</dbReference>
<dbReference type="GO" id="GO:0032993">
    <property type="term" value="C:protein-DNA complex"/>
    <property type="evidence" value="ECO:0007669"/>
    <property type="project" value="TreeGrafter"/>
</dbReference>
<dbReference type="PRINTS" id="PR00039">
    <property type="entry name" value="HTHLYSR"/>
</dbReference>
<proteinExistence type="inferred from homology"/>
<dbReference type="InterPro" id="IPR005119">
    <property type="entry name" value="LysR_subst-bd"/>
</dbReference>
<keyword evidence="7" id="KW-1185">Reference proteome</keyword>
<dbReference type="AlphaFoldDB" id="A0A261V1R0"/>
<dbReference type="PANTHER" id="PTHR30346:SF0">
    <property type="entry name" value="HCA OPERON TRANSCRIPTIONAL ACTIVATOR HCAR"/>
    <property type="match status" value="1"/>
</dbReference>
<accession>A0A261V1R0</accession>
<comment type="similarity">
    <text evidence="1">Belongs to the LysR transcriptional regulatory family.</text>
</comment>
<evidence type="ECO:0000256" key="2">
    <source>
        <dbReference type="ARBA" id="ARBA00023015"/>
    </source>
</evidence>
<comment type="caution">
    <text evidence="6">The sequence shown here is derived from an EMBL/GenBank/DDBJ whole genome shotgun (WGS) entry which is preliminary data.</text>
</comment>
<dbReference type="Proteomes" id="UP000216885">
    <property type="component" value="Unassembled WGS sequence"/>
</dbReference>
<reference evidence="6 7" key="1">
    <citation type="submission" date="2017-05" db="EMBL/GenBank/DDBJ databases">
        <title>Complete and WGS of Bordetella genogroups.</title>
        <authorList>
            <person name="Spilker T."/>
            <person name="LiPuma J."/>
        </authorList>
    </citation>
    <scope>NUCLEOTIDE SEQUENCE [LARGE SCALE GENOMIC DNA]</scope>
    <source>
        <strain evidence="6 7">AU9919</strain>
    </source>
</reference>
<protein>
    <submittedName>
        <fullName evidence="6">LysR family transcriptional regulator</fullName>
    </submittedName>
</protein>
<name>A0A261V1R0_9BORD</name>
<dbReference type="GO" id="GO:0003700">
    <property type="term" value="F:DNA-binding transcription factor activity"/>
    <property type="evidence" value="ECO:0007669"/>
    <property type="project" value="InterPro"/>
</dbReference>
<evidence type="ECO:0000313" key="6">
    <source>
        <dbReference type="EMBL" id="OZI67865.1"/>
    </source>
</evidence>
<keyword evidence="2" id="KW-0805">Transcription regulation</keyword>
<dbReference type="CDD" id="cd08414">
    <property type="entry name" value="PBP2_LTTR_aromatics_like"/>
    <property type="match status" value="1"/>
</dbReference>
<evidence type="ECO:0000256" key="3">
    <source>
        <dbReference type="ARBA" id="ARBA00023125"/>
    </source>
</evidence>
<evidence type="ECO:0000259" key="5">
    <source>
        <dbReference type="PROSITE" id="PS50931"/>
    </source>
</evidence>
<dbReference type="InterPro" id="IPR036388">
    <property type="entry name" value="WH-like_DNA-bd_sf"/>
</dbReference>
<feature type="domain" description="HTH lysR-type" evidence="5">
    <location>
        <begin position="2"/>
        <end position="59"/>
    </location>
</feature>
<dbReference type="Pfam" id="PF00126">
    <property type="entry name" value="HTH_1"/>
    <property type="match status" value="1"/>
</dbReference>
<dbReference type="PROSITE" id="PS50931">
    <property type="entry name" value="HTH_LYSR"/>
    <property type="match status" value="1"/>
</dbReference>
<dbReference type="OrthoDB" id="9157176at2"/>
<gene>
    <name evidence="6" type="ORF">CAL20_00195</name>
</gene>
<evidence type="ECO:0000313" key="7">
    <source>
        <dbReference type="Proteomes" id="UP000216885"/>
    </source>
</evidence>
<dbReference type="EMBL" id="NEVQ01000001">
    <property type="protein sequence ID" value="OZI67865.1"/>
    <property type="molecule type" value="Genomic_DNA"/>
</dbReference>
<dbReference type="InterPro" id="IPR000847">
    <property type="entry name" value="LysR_HTH_N"/>
</dbReference>
<evidence type="ECO:0000256" key="1">
    <source>
        <dbReference type="ARBA" id="ARBA00009437"/>
    </source>
</evidence>
<evidence type="ECO:0000256" key="4">
    <source>
        <dbReference type="ARBA" id="ARBA00023163"/>
    </source>
</evidence>
<keyword evidence="4" id="KW-0804">Transcription</keyword>
<dbReference type="Gene3D" id="1.10.10.10">
    <property type="entry name" value="Winged helix-like DNA-binding domain superfamily/Winged helix DNA-binding domain"/>
    <property type="match status" value="1"/>
</dbReference>
<dbReference type="Pfam" id="PF03466">
    <property type="entry name" value="LysR_substrate"/>
    <property type="match status" value="1"/>
</dbReference>
<sequence>MIDIRQLRYFVTVAETLHFGRAAELLHVTQPPLSRQIAALEKELGVQLLERDSRHAQLTTAGQRFLTDSRAVLTAFDQACRNAQKAGAGELGELSVGFVMHAAYSSVPPLTRRFIAARPGVRLQLRETMPLALREGLLNGTFDAIITFGLAKAEPGVSSIVIHREPLCLAIPEQHALDGDGPVSPDMLAPYPLLAAPITVTPSMRQSITDFFARAGLEPQIRLETQLQQTIVSLVAEGIGVALVPQSLQKLGIRGVKFRPLVDAPLVDQVLAWRTSNLNPALPHFVATAQPVID</sequence>
<dbReference type="PANTHER" id="PTHR30346">
    <property type="entry name" value="TRANSCRIPTIONAL DUAL REGULATOR HCAR-RELATED"/>
    <property type="match status" value="1"/>
</dbReference>
<dbReference type="Gene3D" id="3.40.190.10">
    <property type="entry name" value="Periplasmic binding protein-like II"/>
    <property type="match status" value="2"/>
</dbReference>